<feature type="compositionally biased region" description="Low complexity" evidence="6">
    <location>
        <begin position="28"/>
        <end position="46"/>
    </location>
</feature>
<evidence type="ECO:0000259" key="7">
    <source>
        <dbReference type="PROSITE" id="PS50069"/>
    </source>
</evidence>
<reference evidence="8 9" key="1">
    <citation type="submission" date="2015-05" db="EMBL/GenBank/DDBJ databases">
        <authorList>
            <person name="Wang D.B."/>
            <person name="Wang M."/>
        </authorList>
    </citation>
    <scope>NUCLEOTIDE SEQUENCE [LARGE SCALE GENOMIC DNA]</scope>
    <source>
        <strain evidence="8">VL1</strain>
    </source>
</reference>
<dbReference type="SMART" id="SM00182">
    <property type="entry name" value="CULLIN"/>
    <property type="match status" value="1"/>
</dbReference>
<feature type="compositionally biased region" description="Basic residues" evidence="6">
    <location>
        <begin position="206"/>
        <end position="216"/>
    </location>
</feature>
<feature type="region of interest" description="Disordered" evidence="6">
    <location>
        <begin position="311"/>
        <end position="377"/>
    </location>
</feature>
<name>A0A0G4MTP9_VERLO</name>
<evidence type="ECO:0000313" key="9">
    <source>
        <dbReference type="Proteomes" id="UP000044602"/>
    </source>
</evidence>
<evidence type="ECO:0000256" key="3">
    <source>
        <dbReference type="ARBA" id="ARBA00022776"/>
    </source>
</evidence>
<evidence type="ECO:0000256" key="5">
    <source>
        <dbReference type="PROSITE-ProRule" id="PRU00330"/>
    </source>
</evidence>
<accession>A0A0G4MTP9</accession>
<feature type="compositionally biased region" description="Basic and acidic residues" evidence="6">
    <location>
        <begin position="513"/>
        <end position="525"/>
    </location>
</feature>
<evidence type="ECO:0000256" key="6">
    <source>
        <dbReference type="SAM" id="MobiDB-lite"/>
    </source>
</evidence>
<keyword evidence="9" id="KW-1185">Reference proteome</keyword>
<proteinExistence type="inferred from homology"/>
<keyword evidence="2" id="KW-0132">Cell division</keyword>
<dbReference type="STRING" id="100787.A0A0G4MTP9"/>
<dbReference type="GO" id="GO:0070979">
    <property type="term" value="P:protein K11-linked ubiquitination"/>
    <property type="evidence" value="ECO:0007669"/>
    <property type="project" value="TreeGrafter"/>
</dbReference>
<dbReference type="InterPro" id="IPR036388">
    <property type="entry name" value="WH-like_DNA-bd_sf"/>
</dbReference>
<keyword evidence="4" id="KW-0131">Cell cycle</keyword>
<dbReference type="PROSITE" id="PS50069">
    <property type="entry name" value="CULLIN_2"/>
    <property type="match status" value="1"/>
</dbReference>
<feature type="domain" description="Cullin family profile" evidence="7">
    <location>
        <begin position="698"/>
        <end position="899"/>
    </location>
</feature>
<dbReference type="InterPro" id="IPR016158">
    <property type="entry name" value="Cullin_homology"/>
</dbReference>
<evidence type="ECO:0000256" key="4">
    <source>
        <dbReference type="ARBA" id="ARBA00023306"/>
    </source>
</evidence>
<dbReference type="SUPFAM" id="SSF46785">
    <property type="entry name" value="Winged helix' DNA-binding domain"/>
    <property type="match status" value="1"/>
</dbReference>
<dbReference type="InterPro" id="IPR014786">
    <property type="entry name" value="ANAPC2_C"/>
</dbReference>
<dbReference type="GO" id="GO:0007091">
    <property type="term" value="P:metaphase/anaphase transition of mitotic cell cycle"/>
    <property type="evidence" value="ECO:0007669"/>
    <property type="project" value="TreeGrafter"/>
</dbReference>
<dbReference type="InterPro" id="IPR036317">
    <property type="entry name" value="Cullin_homology_sf"/>
</dbReference>
<dbReference type="InterPro" id="IPR059120">
    <property type="entry name" value="Cullin-like_AB"/>
</dbReference>
<evidence type="ECO:0000313" key="8">
    <source>
        <dbReference type="EMBL" id="CRK37350.1"/>
    </source>
</evidence>
<protein>
    <recommendedName>
        <fullName evidence="1">Anaphase-promoting complex subunit 2</fullName>
    </recommendedName>
</protein>
<dbReference type="Gene3D" id="3.30.230.130">
    <property type="entry name" value="Cullin, Chain C, Domain 2"/>
    <property type="match status" value="1"/>
</dbReference>
<evidence type="ECO:0000256" key="2">
    <source>
        <dbReference type="ARBA" id="ARBA00022618"/>
    </source>
</evidence>
<comment type="similarity">
    <text evidence="5">Belongs to the cullin family.</text>
</comment>
<feature type="compositionally biased region" description="Basic and acidic residues" evidence="6">
    <location>
        <begin position="311"/>
        <end position="341"/>
    </location>
</feature>
<organism evidence="8 9">
    <name type="scientific">Verticillium longisporum</name>
    <name type="common">Verticillium dahliae var. longisporum</name>
    <dbReference type="NCBI Taxonomy" id="100787"/>
    <lineage>
        <taxon>Eukaryota</taxon>
        <taxon>Fungi</taxon>
        <taxon>Dikarya</taxon>
        <taxon>Ascomycota</taxon>
        <taxon>Pezizomycotina</taxon>
        <taxon>Sordariomycetes</taxon>
        <taxon>Hypocreomycetidae</taxon>
        <taxon>Glomerellales</taxon>
        <taxon>Plectosphaerellaceae</taxon>
        <taxon>Verticillium</taxon>
    </lineage>
</organism>
<dbReference type="InterPro" id="IPR044554">
    <property type="entry name" value="ANAPC2"/>
</dbReference>
<dbReference type="AlphaFoldDB" id="A0A0G4MTP9"/>
<feature type="compositionally biased region" description="Basic and acidic residues" evidence="6">
    <location>
        <begin position="594"/>
        <end position="622"/>
    </location>
</feature>
<feature type="region of interest" description="Disordered" evidence="6">
    <location>
        <begin position="28"/>
        <end position="47"/>
    </location>
</feature>
<feature type="compositionally biased region" description="Basic and acidic residues" evidence="6">
    <location>
        <begin position="557"/>
        <end position="584"/>
    </location>
</feature>
<dbReference type="Gene3D" id="1.10.10.10">
    <property type="entry name" value="Winged helix-like DNA-binding domain superfamily/Winged helix DNA-binding domain"/>
    <property type="match status" value="1"/>
</dbReference>
<feature type="region of interest" description="Disordered" evidence="6">
    <location>
        <begin position="196"/>
        <end position="225"/>
    </location>
</feature>
<dbReference type="Pfam" id="PF04696">
    <property type="entry name" value="Pinin_SDK_memA"/>
    <property type="match status" value="1"/>
</dbReference>
<evidence type="ECO:0000256" key="1">
    <source>
        <dbReference type="ARBA" id="ARBA00016068"/>
    </source>
</evidence>
<dbReference type="GO" id="GO:0005680">
    <property type="term" value="C:anaphase-promoting complex"/>
    <property type="evidence" value="ECO:0007669"/>
    <property type="project" value="TreeGrafter"/>
</dbReference>
<dbReference type="SUPFAM" id="SSF75632">
    <property type="entry name" value="Cullin homology domain"/>
    <property type="match status" value="1"/>
</dbReference>
<dbReference type="Gene3D" id="1.20.1310.10">
    <property type="entry name" value="Cullin Repeats"/>
    <property type="match status" value="1"/>
</dbReference>
<dbReference type="Proteomes" id="UP000044602">
    <property type="component" value="Unassembled WGS sequence"/>
</dbReference>
<feature type="compositionally biased region" description="Polar residues" evidence="6">
    <location>
        <begin position="538"/>
        <end position="548"/>
    </location>
</feature>
<dbReference type="GO" id="GO:0051301">
    <property type="term" value="P:cell division"/>
    <property type="evidence" value="ECO:0007669"/>
    <property type="project" value="UniProtKB-KW"/>
</dbReference>
<dbReference type="SMART" id="SM01013">
    <property type="entry name" value="APC2"/>
    <property type="match status" value="1"/>
</dbReference>
<dbReference type="GO" id="GO:0006511">
    <property type="term" value="P:ubiquitin-dependent protein catabolic process"/>
    <property type="evidence" value="ECO:0007669"/>
    <property type="project" value="InterPro"/>
</dbReference>
<dbReference type="GO" id="GO:0031625">
    <property type="term" value="F:ubiquitin protein ligase binding"/>
    <property type="evidence" value="ECO:0007669"/>
    <property type="project" value="InterPro"/>
</dbReference>
<dbReference type="PANTHER" id="PTHR45957">
    <property type="entry name" value="ANAPHASE-PROMOTING COMPLEX SUBUNIT 2"/>
    <property type="match status" value="1"/>
</dbReference>
<sequence>MSVNGSYTATLSPGTSAPDAFHSHMLASSVSSLPSPSPRPQSSQISKTYKQASTLFLTRRLPEALSTILPVIQPLPALADAEPVEPAPVARASRSTRIKVWTLYLTILNAIVELDPDEGKDAFGSQEWRALCAKVRDGEIWEEVVRDGYHGVEGDVDCDVVINLATLLLAHARTQMLNQQRLESYLAASTAPNLDLTNRFSDSPHHRMRSRHRSPAKRTGGTDTPRDLNARVKILELYTLHVLLRNNEWDYAREFINVSSVLDEERREAFLQALQSLQEEQLEAERRELEAQREEEEQLRRDIEEAKRLRAENEERERRRLEDERARREGSEVDYGIERTPSHAGSGRGPRSGRTPSGASGASNARGGGTARPKAKAVVPAPGFGARATMVVSRLAGLIEQLGASFRANPMLLMRLVAFVVGLLLMFGQKNIRERMQRVLGNSWNKIKATAGMGVKIRPRAAEVDDLWAAVAVLLEARAFEAVVGVRDALAAADDALVLVVAEAALVADADDGRGAHTSENRATRMADVAESPVKQELASSPTKSTADPTPHKRKASPADDDRDDAIKRTKVDSPDDRAHDARRMSHTSAGSRPDTRDLHHHDAPDDRGRRANATSKDEEKKRGKRLFGGLLGTLNQSGGGAQLKRRREIEQRQQERVQKQKLEAEKRSAERLSRITQVRRAEQINFEEKVSEDVIGTLINALGSQDIFIKEFQSIIAERLLSKQTEFSQEVKVLNLLKKKFGENALQNCDVMLKDIQDSTRVDTVITRQMQMAEWGQTMLLSYHTKILSRLFWPTLDREHFLLPQPVIEMQSRYDARYESLKSSRKLTWLNNLGTATVHLDLEDRSIDQECKTYEAAVIYAFQDDGSSTSPVQRTVSQLEDTLQMDDDTIRLALVFWASQRVLREVAPDTYVVLERLEEDTAPAPRDSSPALDDDDVAPSHDTVSPSKTGRGAMDAQEKERRLVYWQFIFGMLTNSAPTMPLGQMAMMMKMLIPDGFPWSNEELQEFLAEKMAEGELELVGGKYRLPRK</sequence>
<feature type="compositionally biased region" description="Low complexity" evidence="6">
    <location>
        <begin position="352"/>
        <end position="365"/>
    </location>
</feature>
<feature type="region of interest" description="Disordered" evidence="6">
    <location>
        <begin position="513"/>
        <end position="668"/>
    </location>
</feature>
<feature type="region of interest" description="Disordered" evidence="6">
    <location>
        <begin position="919"/>
        <end position="957"/>
    </location>
</feature>
<feature type="compositionally biased region" description="Basic and acidic residues" evidence="6">
    <location>
        <begin position="648"/>
        <end position="668"/>
    </location>
</feature>
<keyword evidence="3" id="KW-0498">Mitosis</keyword>
<dbReference type="EMBL" id="CVQH01024749">
    <property type="protein sequence ID" value="CRK37350.1"/>
    <property type="molecule type" value="Genomic_DNA"/>
</dbReference>
<dbReference type="Pfam" id="PF08672">
    <property type="entry name" value="ANAPC2"/>
    <property type="match status" value="1"/>
</dbReference>
<dbReference type="Pfam" id="PF26557">
    <property type="entry name" value="Cullin_AB"/>
    <property type="match status" value="1"/>
</dbReference>
<gene>
    <name evidence="8" type="ORF">BN1708_001387</name>
</gene>
<dbReference type="InterPro" id="IPR006786">
    <property type="entry name" value="Pinin_SDK_MemA"/>
</dbReference>
<dbReference type="PANTHER" id="PTHR45957:SF1">
    <property type="entry name" value="ANAPHASE-PROMOTING COMPLEX SUBUNIT 2"/>
    <property type="match status" value="1"/>
</dbReference>
<dbReference type="InterPro" id="IPR036390">
    <property type="entry name" value="WH_DNA-bd_sf"/>
</dbReference>